<name>A0A1B1U764_9HELI</name>
<evidence type="ECO:0000256" key="1">
    <source>
        <dbReference type="SAM" id="Phobius"/>
    </source>
</evidence>
<accession>A0A1B1U764</accession>
<feature type="transmembrane region" description="Helical" evidence="1">
    <location>
        <begin position="6"/>
        <end position="25"/>
    </location>
</feature>
<proteinExistence type="predicted"/>
<keyword evidence="1" id="KW-0472">Membrane</keyword>
<organism evidence="2 3">
    <name type="scientific">Helicobacter enhydrae</name>
    <dbReference type="NCBI Taxonomy" id="222136"/>
    <lineage>
        <taxon>Bacteria</taxon>
        <taxon>Pseudomonadati</taxon>
        <taxon>Campylobacterota</taxon>
        <taxon>Epsilonproteobacteria</taxon>
        <taxon>Campylobacterales</taxon>
        <taxon>Helicobacteraceae</taxon>
        <taxon>Helicobacter</taxon>
    </lineage>
</organism>
<keyword evidence="3" id="KW-1185">Reference proteome</keyword>
<dbReference type="KEGG" id="het:BBW65_07125"/>
<reference evidence="3" key="1">
    <citation type="submission" date="2016-07" db="EMBL/GenBank/DDBJ databases">
        <authorList>
            <person name="Florea S."/>
            <person name="Webb J.S."/>
            <person name="Jaromczyk J."/>
            <person name="Schardl C.L."/>
        </authorList>
    </citation>
    <scope>NUCLEOTIDE SEQUENCE [LARGE SCALE GENOMIC DNA]</scope>
    <source>
        <strain evidence="3">MIT 01-6242</strain>
    </source>
</reference>
<dbReference type="OrthoDB" id="9977067at2"/>
<dbReference type="Proteomes" id="UP000092884">
    <property type="component" value="Chromosome"/>
</dbReference>
<evidence type="ECO:0000313" key="2">
    <source>
        <dbReference type="EMBL" id="ANV98580.1"/>
    </source>
</evidence>
<dbReference type="EMBL" id="CP016503">
    <property type="protein sequence ID" value="ANV98580.1"/>
    <property type="molecule type" value="Genomic_DNA"/>
</dbReference>
<dbReference type="AlphaFoldDB" id="A0A1B1U764"/>
<dbReference type="STRING" id="222136.BBW65_07125"/>
<gene>
    <name evidence="2" type="ORF">BBW65_07125</name>
</gene>
<protein>
    <submittedName>
        <fullName evidence="2">Uncharacterized protein</fullName>
    </submittedName>
</protein>
<keyword evidence="1" id="KW-1133">Transmembrane helix</keyword>
<dbReference type="RefSeq" id="WP_066341462.1">
    <property type="nucleotide sequence ID" value="NZ_CP016503.1"/>
</dbReference>
<sequence>MMDGVSILLIVLFCIVFLYFIFSTLSQYAQENKQREQEAIQAKYPNKEFVEAFIKEHPVNFYPENERELLAIDSLKNAYACWMGNDYSSARKNFLESATLLSNDEIAQYKADCIIKIIADFSDYDPIYHFILDETRIILKSKSGILQTEIYSFLRDYSKKDIQYVLYYADFKKEIKREKKGRSYILALQVGNDAK</sequence>
<keyword evidence="1" id="KW-0812">Transmembrane</keyword>
<evidence type="ECO:0000313" key="3">
    <source>
        <dbReference type="Proteomes" id="UP000092884"/>
    </source>
</evidence>